<dbReference type="InterPro" id="IPR011110">
    <property type="entry name" value="Reg_prop"/>
</dbReference>
<dbReference type="SUPFAM" id="SSF63829">
    <property type="entry name" value="Calcium-dependent phosphotriesterase"/>
    <property type="match status" value="1"/>
</dbReference>
<name>A0A8J6NKY3_9CHLR</name>
<dbReference type="EMBL" id="JACNJN010000110">
    <property type="protein sequence ID" value="MBC8335437.1"/>
    <property type="molecule type" value="Genomic_DNA"/>
</dbReference>
<accession>A0A8J6NKY3</accession>
<gene>
    <name evidence="1" type="ORF">H8E29_09245</name>
</gene>
<evidence type="ECO:0008006" key="3">
    <source>
        <dbReference type="Google" id="ProtNLM"/>
    </source>
</evidence>
<evidence type="ECO:0000313" key="1">
    <source>
        <dbReference type="EMBL" id="MBC8335437.1"/>
    </source>
</evidence>
<proteinExistence type="predicted"/>
<organism evidence="1 2">
    <name type="scientific">Candidatus Desulfolinea nitratireducens</name>
    <dbReference type="NCBI Taxonomy" id="2841698"/>
    <lineage>
        <taxon>Bacteria</taxon>
        <taxon>Bacillati</taxon>
        <taxon>Chloroflexota</taxon>
        <taxon>Anaerolineae</taxon>
        <taxon>Anaerolineales</taxon>
        <taxon>Anaerolineales incertae sedis</taxon>
        <taxon>Candidatus Desulfolinea</taxon>
    </lineage>
</organism>
<comment type="caution">
    <text evidence="1">The sequence shown here is derived from an EMBL/GenBank/DDBJ whole genome shotgun (WGS) entry which is preliminary data.</text>
</comment>
<dbReference type="InterPro" id="IPR015943">
    <property type="entry name" value="WD40/YVTN_repeat-like_dom_sf"/>
</dbReference>
<sequence>MSWQSYNQKDGLPADSVTSLGIDPAGGVWIGTGRGVSYYDGVDWATFTDQDGLLSNLTMSVAVDPRGTAWFGSDLGISRFDGDTWTHFTEAEDLPVGYIQVLSIDEGERIWAGIVGAGSDWAFGNGAASLDDKKTPNKADDLLQNYLPTRQRMAGDIVSAIIDLGSAGIWFGVTPEGTVRANSGRGGIWRLSESNTLDTGDDQWEVRRMTDGVISNTITSFALAPEGGLWVGALDGLMFLPPEAVRNFSFDDPKCYTTISGLPSDRILSLAVYADNRVWIGTDAGLVLMQNGQITTITKLDGLADNYIRAIAIAPDGAVWVATPFGVSVGR</sequence>
<dbReference type="Gene3D" id="2.130.10.10">
    <property type="entry name" value="YVTN repeat-like/Quinoprotein amine dehydrogenase"/>
    <property type="match status" value="2"/>
</dbReference>
<reference evidence="1 2" key="1">
    <citation type="submission" date="2020-08" db="EMBL/GenBank/DDBJ databases">
        <title>Bridging the membrane lipid divide: bacteria of the FCB group superphylum have the potential to synthesize archaeal ether lipids.</title>
        <authorList>
            <person name="Villanueva L."/>
            <person name="Von Meijenfeldt F.A.B."/>
            <person name="Westbye A.B."/>
            <person name="Yadav S."/>
            <person name="Hopmans E.C."/>
            <person name="Dutilh B.E."/>
            <person name="Sinninghe Damste J.S."/>
        </authorList>
    </citation>
    <scope>NUCLEOTIDE SEQUENCE [LARGE SCALE GENOMIC DNA]</scope>
    <source>
        <strain evidence="1">NIOZ-UU36</strain>
    </source>
</reference>
<protein>
    <recommendedName>
        <fullName evidence="3">Two component regulator propeller</fullName>
    </recommendedName>
</protein>
<dbReference type="Proteomes" id="UP000614469">
    <property type="component" value="Unassembled WGS sequence"/>
</dbReference>
<dbReference type="AlphaFoldDB" id="A0A8J6NKY3"/>
<dbReference type="Pfam" id="PF07494">
    <property type="entry name" value="Reg_prop"/>
    <property type="match status" value="3"/>
</dbReference>
<evidence type="ECO:0000313" key="2">
    <source>
        <dbReference type="Proteomes" id="UP000614469"/>
    </source>
</evidence>